<protein>
    <submittedName>
        <fullName evidence="3">Immune inhibitor A peptidase M6</fullName>
    </submittedName>
</protein>
<dbReference type="PANTHER" id="PTHR41775:SF1">
    <property type="entry name" value="PEPTIDASE M6-LIKE DOMAIN-CONTAINING PROTEIN"/>
    <property type="match status" value="1"/>
</dbReference>
<organism evidence="3 4">
    <name type="scientific">Grimontia celer</name>
    <dbReference type="NCBI Taxonomy" id="1796497"/>
    <lineage>
        <taxon>Bacteria</taxon>
        <taxon>Pseudomonadati</taxon>
        <taxon>Pseudomonadota</taxon>
        <taxon>Gammaproteobacteria</taxon>
        <taxon>Vibrionales</taxon>
        <taxon>Vibrionaceae</taxon>
        <taxon>Grimontia</taxon>
    </lineage>
</organism>
<dbReference type="InterPro" id="IPR012045">
    <property type="entry name" value="Pept_M6_InhA-rel"/>
</dbReference>
<dbReference type="InterPro" id="IPR002048">
    <property type="entry name" value="EF_hand_dom"/>
</dbReference>
<dbReference type="InterPro" id="IPR013783">
    <property type="entry name" value="Ig-like_fold"/>
</dbReference>
<dbReference type="OrthoDB" id="275270at2"/>
<feature type="signal peptide" evidence="1">
    <location>
        <begin position="1"/>
        <end position="25"/>
    </location>
</feature>
<evidence type="ECO:0000256" key="1">
    <source>
        <dbReference type="SAM" id="SignalP"/>
    </source>
</evidence>
<dbReference type="PANTHER" id="PTHR41775">
    <property type="entry name" value="SECRETED PROTEIN-RELATED"/>
    <property type="match status" value="1"/>
</dbReference>
<dbReference type="AlphaFoldDB" id="A0A128F3U7"/>
<reference evidence="4" key="1">
    <citation type="submission" date="2016-02" db="EMBL/GenBank/DDBJ databases">
        <authorList>
            <person name="Rodrigo-Torres Lidia"/>
            <person name="Arahal R.David."/>
        </authorList>
    </citation>
    <scope>NUCLEOTIDE SEQUENCE [LARGE SCALE GENOMIC DNA]</scope>
    <source>
        <strain evidence="4">CECT 9029</strain>
    </source>
</reference>
<gene>
    <name evidence="3" type="ORF">GCE9029_02627</name>
</gene>
<sequence length="1019" mass="112005">MNGCKQVTSLMIAMLGSVVSSSAFSTTMPAPVWHQVELESGDQIEVRLRGNEAFHWHEDRAGNALVFEDQNWYLAEMRLENGQALLKSTGVLKTGEEHTVALSQYRPESVSVHPFARAQLMADKTAQFTYSQMQTSPAPVAREGVSFASSSVEQPLLVVTVSFKDVVMQNDFQPLIFGTDGKQSVTDYFLKNSMNNYRVVPAVESQGQVNDGVISVSLDLDHPNCHRGSFCDLKLNQVFKEAYRSLDSHLDFSAYDSNSDGTISPNELSVMFVFAGNDMSYGSLSGSPAIWPHKFSHDSVFVDGKEIRSYCLFADFQGDHQSTMGVIAHELGHLMLDLPDLYSYEHDGSIGSWGLMGAGSWGMKPGDRYPGETPVNMTAWSKQQAGFFVPREIVPSDNFVEIDNQEAAVVHLDPYLREYGSKLYLENRVSDGYDQALAATGLLMTSVNVNNAFNHTGPMQVQVFQADNREDLEIGGRSDSGDIFPGLYGKTEISDSTQPSLQSITGQPSNLSISGINANSSKASFFVDKPEPGNRFGLLTTFERSYVDDRQQPDMAAFAFEIQTDARLDGVQFHVSPTSFFTEHSYKVWRLPYSAPVFGNLSIDTSAADLIHQGQTEKGGRILFDTPFVFNAGKHLLVVEVESTAMFEANYLFAQPEVAENRRIERVWFGDQSQASSTGLTMRNYYTTPFAALFDHDVPAGIVATNDNVRVQENGTVALNLLTNDFYKVGESYQVEVVESPQNGKVEGEQYIPNTGFVGVDGFSYRLVEEDSGEQSNIAQVTVEVTETNNAPEVMIVPFYASLTPGNGVTLGAEVTDADGDAVSYQWSIDSKVTMAESLDTASIRFVVPDSVKADDILEFSVEVTDVRGAVTTQVIRLTVENSVPVALDDYATQTLGTTVYYDVTSNDYDHDGDYFYLSGASTSGVFGVALDNDMIRFTAPTTMPESQEVNITYYIFDPQYGREATATLTILLTDEPETTPENGEPEISGGGGGGASVWLLLLSFLCSLQMARKKQRRF</sequence>
<name>A0A128F3U7_9GAMM</name>
<evidence type="ECO:0000313" key="3">
    <source>
        <dbReference type="EMBL" id="CZF81468.1"/>
    </source>
</evidence>
<evidence type="ECO:0000259" key="2">
    <source>
        <dbReference type="PROSITE" id="PS50222"/>
    </source>
</evidence>
<dbReference type="PROSITE" id="PS50222">
    <property type="entry name" value="EF_HAND_2"/>
    <property type="match status" value="1"/>
</dbReference>
<dbReference type="STRING" id="1796497.GCE9029_02627"/>
<dbReference type="GO" id="GO:0008233">
    <property type="term" value="F:peptidase activity"/>
    <property type="evidence" value="ECO:0007669"/>
    <property type="project" value="InterPro"/>
</dbReference>
<dbReference type="PROSITE" id="PS00018">
    <property type="entry name" value="EF_HAND_1"/>
    <property type="match status" value="1"/>
</dbReference>
<feature type="domain" description="EF-hand" evidence="2">
    <location>
        <begin position="252"/>
        <end position="278"/>
    </location>
</feature>
<dbReference type="InterPro" id="IPR008757">
    <property type="entry name" value="Peptidase_M6-like_domain"/>
</dbReference>
<dbReference type="Pfam" id="PF17963">
    <property type="entry name" value="Big_9"/>
    <property type="match status" value="1"/>
</dbReference>
<dbReference type="InterPro" id="IPR018247">
    <property type="entry name" value="EF_Hand_1_Ca_BS"/>
</dbReference>
<dbReference type="Proteomes" id="UP000071641">
    <property type="component" value="Unassembled WGS sequence"/>
</dbReference>
<dbReference type="RefSeq" id="WP_082804352.1">
    <property type="nucleotide sequence ID" value="NZ_FIZX01000002.1"/>
</dbReference>
<dbReference type="GO" id="GO:0006508">
    <property type="term" value="P:proteolysis"/>
    <property type="evidence" value="ECO:0007669"/>
    <property type="project" value="InterPro"/>
</dbReference>
<keyword evidence="4" id="KW-1185">Reference proteome</keyword>
<dbReference type="Gene3D" id="2.60.40.10">
    <property type="entry name" value="Immunoglobulins"/>
    <property type="match status" value="1"/>
</dbReference>
<dbReference type="PIRSF" id="PIRSF036597">
    <property type="entry name" value="Protse_InhA_rel"/>
    <property type="match status" value="1"/>
</dbReference>
<dbReference type="GO" id="GO:0005509">
    <property type="term" value="F:calcium ion binding"/>
    <property type="evidence" value="ECO:0007669"/>
    <property type="project" value="InterPro"/>
</dbReference>
<dbReference type="EMBL" id="FIZX01000002">
    <property type="protein sequence ID" value="CZF81468.1"/>
    <property type="molecule type" value="Genomic_DNA"/>
</dbReference>
<keyword evidence="1" id="KW-0732">Signal</keyword>
<evidence type="ECO:0000313" key="4">
    <source>
        <dbReference type="Proteomes" id="UP000071641"/>
    </source>
</evidence>
<feature type="chain" id="PRO_5007281984" evidence="1">
    <location>
        <begin position="26"/>
        <end position="1019"/>
    </location>
</feature>
<dbReference type="NCBIfam" id="TIGR03296">
    <property type="entry name" value="M6dom_TIGR03296"/>
    <property type="match status" value="1"/>
</dbReference>
<proteinExistence type="predicted"/>
<accession>A0A128F3U7</accession>
<dbReference type="Pfam" id="PF05547">
    <property type="entry name" value="Peptidase_M6"/>
    <property type="match status" value="1"/>
</dbReference>